<name>A0A1X2HJI8_SYNRA</name>
<dbReference type="GO" id="GO:0048471">
    <property type="term" value="C:perinuclear region of cytoplasm"/>
    <property type="evidence" value="ECO:0007669"/>
    <property type="project" value="TreeGrafter"/>
</dbReference>
<gene>
    <name evidence="5" type="ORF">BCR43DRAFT_562516</name>
</gene>
<evidence type="ECO:0000256" key="3">
    <source>
        <dbReference type="ARBA" id="ARBA00022737"/>
    </source>
</evidence>
<keyword evidence="6" id="KW-1185">Reference proteome</keyword>
<feature type="region of interest" description="Disordered" evidence="4">
    <location>
        <begin position="367"/>
        <end position="389"/>
    </location>
</feature>
<dbReference type="InterPro" id="IPR001611">
    <property type="entry name" value="Leu-rich_rpt"/>
</dbReference>
<evidence type="ECO:0000313" key="5">
    <source>
        <dbReference type="EMBL" id="ORY99209.1"/>
    </source>
</evidence>
<organism evidence="5 6">
    <name type="scientific">Syncephalastrum racemosum</name>
    <name type="common">Filamentous fungus</name>
    <dbReference type="NCBI Taxonomy" id="13706"/>
    <lineage>
        <taxon>Eukaryota</taxon>
        <taxon>Fungi</taxon>
        <taxon>Fungi incertae sedis</taxon>
        <taxon>Mucoromycota</taxon>
        <taxon>Mucoromycotina</taxon>
        <taxon>Mucoromycetes</taxon>
        <taxon>Mucorales</taxon>
        <taxon>Syncephalastraceae</taxon>
        <taxon>Syncephalastrum</taxon>
    </lineage>
</organism>
<feature type="region of interest" description="Disordered" evidence="4">
    <location>
        <begin position="323"/>
        <end position="355"/>
    </location>
</feature>
<keyword evidence="1" id="KW-0343">GTPase activation</keyword>
<sequence>MDTELRSLNLSSCNLDSESIRILIHSLLLNDQVSELDLSSNAIKVDGFKYISIYISQRSLKYLSHALTLTPSLQHLSLDHCALKSPQVELLAGGVRQSPSLYGLSLKHNRISYQAAPWIAAMLINDDPIEMYWQSSDYIRRGLQRLDLTGNNLQYTMNSLAQALYGNRSLTELVLSNCQIYPNECAVLAEALLSNHHVQVLDLSCNPLSGGGSDEGIQAIKSMLAKNHFLRELNLAEAGLDSSEAIALAECLPENSTLTRLDLSRNPQITMAGVLALSISIKMNHTLTFLDINIPPNDVDLAQLQNEIVAICTRNMQRRCDDEATSTHDKYPPIKTTPSSSTLSTASSTTSFPPGSHAVVRMEQQLENQTMEKPSPRGSYASHHHQHEDTAITKCMHDSEAACSRFDISI</sequence>
<keyword evidence="3" id="KW-0677">Repeat</keyword>
<dbReference type="OrthoDB" id="120976at2759"/>
<dbReference type="Pfam" id="PF13516">
    <property type="entry name" value="LRR_6"/>
    <property type="match status" value="4"/>
</dbReference>
<evidence type="ECO:0000256" key="2">
    <source>
        <dbReference type="ARBA" id="ARBA00022614"/>
    </source>
</evidence>
<dbReference type="InParanoid" id="A0A1X2HJI8"/>
<dbReference type="Gene3D" id="3.80.10.10">
    <property type="entry name" value="Ribonuclease Inhibitor"/>
    <property type="match status" value="3"/>
</dbReference>
<evidence type="ECO:0000313" key="6">
    <source>
        <dbReference type="Proteomes" id="UP000242180"/>
    </source>
</evidence>
<dbReference type="OMA" id="LANCHIY"/>
<dbReference type="SUPFAM" id="SSF52047">
    <property type="entry name" value="RNI-like"/>
    <property type="match status" value="1"/>
</dbReference>
<comment type="caution">
    <text evidence="5">The sequence shown here is derived from an EMBL/GenBank/DDBJ whole genome shotgun (WGS) entry which is preliminary data.</text>
</comment>
<evidence type="ECO:0000256" key="1">
    <source>
        <dbReference type="ARBA" id="ARBA00022468"/>
    </source>
</evidence>
<evidence type="ECO:0008006" key="7">
    <source>
        <dbReference type="Google" id="ProtNLM"/>
    </source>
</evidence>
<accession>A0A1X2HJI8</accession>
<feature type="compositionally biased region" description="Basic and acidic residues" evidence="4">
    <location>
        <begin position="323"/>
        <end position="332"/>
    </location>
</feature>
<dbReference type="PANTHER" id="PTHR24113:SF12">
    <property type="entry name" value="RAN GTPASE-ACTIVATING PROTEIN 1"/>
    <property type="match status" value="1"/>
</dbReference>
<proteinExistence type="predicted"/>
<dbReference type="InterPro" id="IPR032675">
    <property type="entry name" value="LRR_dom_sf"/>
</dbReference>
<dbReference type="AlphaFoldDB" id="A0A1X2HJI8"/>
<dbReference type="STRING" id="13706.A0A1X2HJI8"/>
<dbReference type="PANTHER" id="PTHR24113">
    <property type="entry name" value="RAN GTPASE-ACTIVATING PROTEIN 1"/>
    <property type="match status" value="1"/>
</dbReference>
<reference evidence="5 6" key="1">
    <citation type="submission" date="2016-07" db="EMBL/GenBank/DDBJ databases">
        <title>Pervasive Adenine N6-methylation of Active Genes in Fungi.</title>
        <authorList>
            <consortium name="DOE Joint Genome Institute"/>
            <person name="Mondo S.J."/>
            <person name="Dannebaum R.O."/>
            <person name="Kuo R.C."/>
            <person name="Labutti K."/>
            <person name="Haridas S."/>
            <person name="Kuo A."/>
            <person name="Salamov A."/>
            <person name="Ahrendt S.R."/>
            <person name="Lipzen A."/>
            <person name="Sullivan W."/>
            <person name="Andreopoulos W.B."/>
            <person name="Clum A."/>
            <person name="Lindquist E."/>
            <person name="Daum C."/>
            <person name="Ramamoorthy G.K."/>
            <person name="Gryganskyi A."/>
            <person name="Culley D."/>
            <person name="Magnuson J.K."/>
            <person name="James T.Y."/>
            <person name="O'Malley M.A."/>
            <person name="Stajich J.E."/>
            <person name="Spatafora J.W."/>
            <person name="Visel A."/>
            <person name="Grigoriev I.V."/>
        </authorList>
    </citation>
    <scope>NUCLEOTIDE SEQUENCE [LARGE SCALE GENOMIC DNA]</scope>
    <source>
        <strain evidence="5 6">NRRL 2496</strain>
    </source>
</reference>
<evidence type="ECO:0000256" key="4">
    <source>
        <dbReference type="SAM" id="MobiDB-lite"/>
    </source>
</evidence>
<protein>
    <recommendedName>
        <fullName evidence="7">RNI-like protein</fullName>
    </recommendedName>
</protein>
<dbReference type="GO" id="GO:0005634">
    <property type="term" value="C:nucleus"/>
    <property type="evidence" value="ECO:0007669"/>
    <property type="project" value="TreeGrafter"/>
</dbReference>
<feature type="compositionally biased region" description="Low complexity" evidence="4">
    <location>
        <begin position="333"/>
        <end position="355"/>
    </location>
</feature>
<dbReference type="EMBL" id="MCGN01000003">
    <property type="protein sequence ID" value="ORY99209.1"/>
    <property type="molecule type" value="Genomic_DNA"/>
</dbReference>
<dbReference type="GO" id="GO:0006913">
    <property type="term" value="P:nucleocytoplasmic transport"/>
    <property type="evidence" value="ECO:0007669"/>
    <property type="project" value="TreeGrafter"/>
</dbReference>
<dbReference type="InterPro" id="IPR027038">
    <property type="entry name" value="RanGap"/>
</dbReference>
<dbReference type="GO" id="GO:0005096">
    <property type="term" value="F:GTPase activator activity"/>
    <property type="evidence" value="ECO:0007669"/>
    <property type="project" value="UniProtKB-KW"/>
</dbReference>
<dbReference type="GO" id="GO:0031267">
    <property type="term" value="F:small GTPase binding"/>
    <property type="evidence" value="ECO:0007669"/>
    <property type="project" value="TreeGrafter"/>
</dbReference>
<dbReference type="Proteomes" id="UP000242180">
    <property type="component" value="Unassembled WGS sequence"/>
</dbReference>
<dbReference type="SMART" id="SM00368">
    <property type="entry name" value="LRR_RI"/>
    <property type="match status" value="8"/>
</dbReference>
<keyword evidence="2" id="KW-0433">Leucine-rich repeat</keyword>
<dbReference type="GO" id="GO:0005829">
    <property type="term" value="C:cytosol"/>
    <property type="evidence" value="ECO:0007669"/>
    <property type="project" value="TreeGrafter"/>
</dbReference>